<feature type="domain" description="AMP-dependent synthetase/ligase" evidence="5">
    <location>
        <begin position="19"/>
        <end position="381"/>
    </location>
</feature>
<dbReference type="EMBL" id="CAVLEF010000002">
    <property type="protein sequence ID" value="CAK1541687.1"/>
    <property type="molecule type" value="Genomic_DNA"/>
</dbReference>
<dbReference type="FunFam" id="3.30.300.30:FF:000007">
    <property type="entry name" value="4-coumarate--CoA ligase 2"/>
    <property type="match status" value="1"/>
</dbReference>
<dbReference type="Proteomes" id="UP001497472">
    <property type="component" value="Unassembled WGS sequence"/>
</dbReference>
<proteinExistence type="inferred from homology"/>
<dbReference type="SUPFAM" id="SSF56801">
    <property type="entry name" value="Acetyl-CoA synthetase-like"/>
    <property type="match status" value="1"/>
</dbReference>
<evidence type="ECO:0000256" key="2">
    <source>
        <dbReference type="ARBA" id="ARBA00006432"/>
    </source>
</evidence>
<evidence type="ECO:0000256" key="3">
    <source>
        <dbReference type="ARBA" id="ARBA00022598"/>
    </source>
</evidence>
<dbReference type="InterPro" id="IPR000873">
    <property type="entry name" value="AMP-dep_synth/lig_dom"/>
</dbReference>
<sequence length="524" mass="58452">MSEAKVRPDCHLGHILLKHMREHSEKLCQIDGATGEQETFQSALSRSIALAKAFREVGFKSGDILAFGGQNNLDLHIPFYAAIFNGYPVVGVDPYYKYDEIRKLFEITSPKIAFCERESYSTYVNACHDLGLDTKVIIFGRGVNSLQEFLDANKDDEPEEKFMVAEFDTDAIYQFLICTSGTTGSVKVAAFHHQPATTWITQHAYGSRALQLDGRVVLNVSPVNWISSYFISTVAIIAGQCQLQSSILDNIDIIIDMINKYKPVISAMSPALVTSLLKRKNEVNLTCFRVLAVAGAKARPETMIELRSCMNKEALAAESYGSTETVGSIVRVTPDTPLGSCGIAYANRVMKLVDPETEEEITEANVPGELIVKDPGFTEYYNDPEETAKVFRPDGFFKTGDLLYRDENNFYFYVDRIKTLIKYRNFHIQPSELEDVIKANQDVSDVCVIGVDNPEDGQHPVACIVPRDGATVTRQEIKQLVSGKLSKQKELRGGVVFLKELPRTSTGKIARKKLLELVLNSKRE</sequence>
<accession>A0AAV1IXP9</accession>
<comment type="subcellular location">
    <subcellularLocation>
        <location evidence="1">Peroxisome</location>
    </subcellularLocation>
</comment>
<evidence type="ECO:0000313" key="7">
    <source>
        <dbReference type="EMBL" id="CAK1541687.1"/>
    </source>
</evidence>
<keyword evidence="8" id="KW-1185">Reference proteome</keyword>
<dbReference type="Pfam" id="PF13193">
    <property type="entry name" value="AMP-binding_C"/>
    <property type="match status" value="1"/>
</dbReference>
<evidence type="ECO:0000259" key="6">
    <source>
        <dbReference type="Pfam" id="PF13193"/>
    </source>
</evidence>
<dbReference type="AlphaFoldDB" id="A0AAV1IXP9"/>
<evidence type="ECO:0000256" key="4">
    <source>
        <dbReference type="ARBA" id="ARBA00023140"/>
    </source>
</evidence>
<feature type="domain" description="AMP-binding enzyme C-terminal" evidence="6">
    <location>
        <begin position="432"/>
        <end position="508"/>
    </location>
</feature>
<evidence type="ECO:0000313" key="8">
    <source>
        <dbReference type="Proteomes" id="UP001497472"/>
    </source>
</evidence>
<dbReference type="GO" id="GO:0005777">
    <property type="term" value="C:peroxisome"/>
    <property type="evidence" value="ECO:0007669"/>
    <property type="project" value="UniProtKB-SubCell"/>
</dbReference>
<dbReference type="PANTHER" id="PTHR24096">
    <property type="entry name" value="LONG-CHAIN-FATTY-ACID--COA LIGASE"/>
    <property type="match status" value="1"/>
</dbReference>
<dbReference type="InterPro" id="IPR042099">
    <property type="entry name" value="ANL_N_sf"/>
</dbReference>
<evidence type="ECO:0000256" key="1">
    <source>
        <dbReference type="ARBA" id="ARBA00004275"/>
    </source>
</evidence>
<keyword evidence="4" id="KW-0576">Peroxisome</keyword>
<evidence type="ECO:0008006" key="9">
    <source>
        <dbReference type="Google" id="ProtNLM"/>
    </source>
</evidence>
<reference evidence="7 8" key="1">
    <citation type="submission" date="2023-11" db="EMBL/GenBank/DDBJ databases">
        <authorList>
            <person name="Okamura Y."/>
        </authorList>
    </citation>
    <scope>NUCLEOTIDE SEQUENCE [LARGE SCALE GENOMIC DNA]</scope>
</reference>
<dbReference type="Gene3D" id="3.40.50.12780">
    <property type="entry name" value="N-terminal domain of ligase-like"/>
    <property type="match status" value="1"/>
</dbReference>
<dbReference type="PANTHER" id="PTHR24096:SF149">
    <property type="entry name" value="AMP-BINDING DOMAIN-CONTAINING PROTEIN-RELATED"/>
    <property type="match status" value="1"/>
</dbReference>
<comment type="similarity">
    <text evidence="2">Belongs to the ATP-dependent AMP-binding enzyme family.</text>
</comment>
<keyword evidence="3" id="KW-0436">Ligase</keyword>
<dbReference type="InterPro" id="IPR045851">
    <property type="entry name" value="AMP-bd_C_sf"/>
</dbReference>
<gene>
    <name evidence="7" type="ORF">LNINA_LOCUS1646</name>
</gene>
<organism evidence="7 8">
    <name type="scientific">Leptosia nina</name>
    <dbReference type="NCBI Taxonomy" id="320188"/>
    <lineage>
        <taxon>Eukaryota</taxon>
        <taxon>Metazoa</taxon>
        <taxon>Ecdysozoa</taxon>
        <taxon>Arthropoda</taxon>
        <taxon>Hexapoda</taxon>
        <taxon>Insecta</taxon>
        <taxon>Pterygota</taxon>
        <taxon>Neoptera</taxon>
        <taxon>Endopterygota</taxon>
        <taxon>Lepidoptera</taxon>
        <taxon>Glossata</taxon>
        <taxon>Ditrysia</taxon>
        <taxon>Papilionoidea</taxon>
        <taxon>Pieridae</taxon>
        <taxon>Pierinae</taxon>
        <taxon>Leptosia</taxon>
    </lineage>
</organism>
<dbReference type="Pfam" id="PF00501">
    <property type="entry name" value="AMP-binding"/>
    <property type="match status" value="1"/>
</dbReference>
<dbReference type="Gene3D" id="3.30.300.30">
    <property type="match status" value="1"/>
</dbReference>
<protein>
    <recommendedName>
        <fullName evidence="9">Luciferin 4-monooxygenase</fullName>
    </recommendedName>
</protein>
<dbReference type="GO" id="GO:0016405">
    <property type="term" value="F:CoA-ligase activity"/>
    <property type="evidence" value="ECO:0007669"/>
    <property type="project" value="TreeGrafter"/>
</dbReference>
<comment type="caution">
    <text evidence="7">The sequence shown here is derived from an EMBL/GenBank/DDBJ whole genome shotgun (WGS) entry which is preliminary data.</text>
</comment>
<evidence type="ECO:0000259" key="5">
    <source>
        <dbReference type="Pfam" id="PF00501"/>
    </source>
</evidence>
<dbReference type="InterPro" id="IPR025110">
    <property type="entry name" value="AMP-bd_C"/>
</dbReference>
<name>A0AAV1IXP9_9NEOP</name>